<organism evidence="5 6">
    <name type="scientific">Erythroxylum novogranatense</name>
    <dbReference type="NCBI Taxonomy" id="1862640"/>
    <lineage>
        <taxon>Eukaryota</taxon>
        <taxon>Viridiplantae</taxon>
        <taxon>Streptophyta</taxon>
        <taxon>Embryophyta</taxon>
        <taxon>Tracheophyta</taxon>
        <taxon>Spermatophyta</taxon>
        <taxon>Magnoliopsida</taxon>
        <taxon>eudicotyledons</taxon>
        <taxon>Gunneridae</taxon>
        <taxon>Pentapetalae</taxon>
        <taxon>rosids</taxon>
        <taxon>fabids</taxon>
        <taxon>Malpighiales</taxon>
        <taxon>Erythroxylaceae</taxon>
        <taxon>Erythroxylum</taxon>
    </lineage>
</organism>
<feature type="domain" description="C2H2-type" evidence="4">
    <location>
        <begin position="148"/>
        <end position="175"/>
    </location>
</feature>
<dbReference type="InterPro" id="IPR013087">
    <property type="entry name" value="Znf_C2H2_type"/>
</dbReference>
<feature type="region of interest" description="Disordered" evidence="2">
    <location>
        <begin position="32"/>
        <end position="140"/>
    </location>
</feature>
<keyword evidence="1" id="KW-0863">Zinc-finger</keyword>
<gene>
    <name evidence="5" type="ORF">K2173_004845</name>
</gene>
<dbReference type="AlphaFoldDB" id="A0AAV8TCA0"/>
<dbReference type="PROSITE" id="PS00028">
    <property type="entry name" value="ZINC_FINGER_C2H2_1"/>
    <property type="match status" value="1"/>
</dbReference>
<name>A0AAV8TCA0_9ROSI</name>
<dbReference type="PROSITE" id="PS50157">
    <property type="entry name" value="ZINC_FINGER_C2H2_2"/>
    <property type="match status" value="1"/>
</dbReference>
<comment type="caution">
    <text evidence="5">The sequence shown here is derived from an EMBL/GenBank/DDBJ whole genome shotgun (WGS) entry which is preliminary data.</text>
</comment>
<feature type="region of interest" description="Disordered" evidence="2">
    <location>
        <begin position="232"/>
        <end position="283"/>
    </location>
</feature>
<keyword evidence="1" id="KW-0479">Metal-binding</keyword>
<feature type="compositionally biased region" description="Acidic residues" evidence="2">
    <location>
        <begin position="274"/>
        <end position="283"/>
    </location>
</feature>
<accession>A0AAV8TCA0</accession>
<evidence type="ECO:0000313" key="5">
    <source>
        <dbReference type="EMBL" id="KAJ8763981.1"/>
    </source>
</evidence>
<keyword evidence="3" id="KW-0732">Signal</keyword>
<dbReference type="SUPFAM" id="SSF57667">
    <property type="entry name" value="beta-beta-alpha zinc fingers"/>
    <property type="match status" value="1"/>
</dbReference>
<feature type="signal peptide" evidence="3">
    <location>
        <begin position="1"/>
        <end position="36"/>
    </location>
</feature>
<dbReference type="EMBL" id="JAIWQS010000005">
    <property type="protein sequence ID" value="KAJ8763981.1"/>
    <property type="molecule type" value="Genomic_DNA"/>
</dbReference>
<feature type="compositionally biased region" description="Polar residues" evidence="2">
    <location>
        <begin position="48"/>
        <end position="59"/>
    </location>
</feature>
<sequence>MYGPRRIADERDPALIHVLSLTLISVLFTGMTGSGASSTPGDDKPSDEQQNQGNTSGNAAQEKATLESGTTARDVDAPSGTPTETVARGDSGKDKGIAGSVSAGESQEDASGKKKRDSRDDLGDAGASGSAVRAKRRSTGVVGADVPPICAVCGKTFSSFRAMCGHLRAHTKEEKPWKGAFPPPVFVADWGDNKRGEDDDDPEAARSIIEEEVVPALLSVAQEAVAKLHQEQVGSGVDLNVVPDDDETPQEPAAAGTQTKKLPADFDLNLPPPEDSDDEPPAA</sequence>
<keyword evidence="6" id="KW-1185">Reference proteome</keyword>
<evidence type="ECO:0000256" key="1">
    <source>
        <dbReference type="PROSITE-ProRule" id="PRU00042"/>
    </source>
</evidence>
<evidence type="ECO:0000259" key="4">
    <source>
        <dbReference type="PROSITE" id="PS50157"/>
    </source>
</evidence>
<protein>
    <recommendedName>
        <fullName evidence="4">C2H2-type domain-containing protein</fullName>
    </recommendedName>
</protein>
<dbReference type="GO" id="GO:0008270">
    <property type="term" value="F:zinc ion binding"/>
    <property type="evidence" value="ECO:0007669"/>
    <property type="project" value="UniProtKB-KW"/>
</dbReference>
<dbReference type="Pfam" id="PF13912">
    <property type="entry name" value="zf-C2H2_6"/>
    <property type="match status" value="1"/>
</dbReference>
<evidence type="ECO:0000256" key="2">
    <source>
        <dbReference type="SAM" id="MobiDB-lite"/>
    </source>
</evidence>
<evidence type="ECO:0000256" key="3">
    <source>
        <dbReference type="SAM" id="SignalP"/>
    </source>
</evidence>
<dbReference type="PANTHER" id="PTHR47591:SF13">
    <property type="entry name" value="OS02G0293900 PROTEIN"/>
    <property type="match status" value="1"/>
</dbReference>
<dbReference type="PANTHER" id="PTHR47591">
    <property type="entry name" value="ZINC FINGER PROTEIN ZAT2-RELATED"/>
    <property type="match status" value="1"/>
</dbReference>
<reference evidence="5 6" key="1">
    <citation type="submission" date="2021-09" db="EMBL/GenBank/DDBJ databases">
        <title>Genomic insights and catalytic innovation underlie evolution of tropane alkaloids biosynthesis.</title>
        <authorList>
            <person name="Wang Y.-J."/>
            <person name="Tian T."/>
            <person name="Huang J.-P."/>
            <person name="Huang S.-X."/>
        </authorList>
    </citation>
    <scope>NUCLEOTIDE SEQUENCE [LARGE SCALE GENOMIC DNA]</scope>
    <source>
        <strain evidence="5">KIB-2018</strain>
        <tissue evidence="5">Leaf</tissue>
    </source>
</reference>
<feature type="chain" id="PRO_5043922485" description="C2H2-type domain-containing protein" evidence="3">
    <location>
        <begin position="37"/>
        <end position="283"/>
    </location>
</feature>
<evidence type="ECO:0000313" key="6">
    <source>
        <dbReference type="Proteomes" id="UP001159364"/>
    </source>
</evidence>
<proteinExistence type="predicted"/>
<dbReference type="Proteomes" id="UP001159364">
    <property type="component" value="Linkage Group LG05"/>
</dbReference>
<dbReference type="InterPro" id="IPR036236">
    <property type="entry name" value="Znf_C2H2_sf"/>
</dbReference>
<keyword evidence="1" id="KW-0862">Zinc</keyword>